<keyword evidence="2" id="KW-0378">Hydrolase</keyword>
<dbReference type="PANTHER" id="PTHR43046:SF14">
    <property type="entry name" value="MUTT_NUDIX FAMILY PROTEIN"/>
    <property type="match status" value="1"/>
</dbReference>
<dbReference type="AlphaFoldDB" id="A0A2A4EZ63"/>
<gene>
    <name evidence="5" type="ORF">BWP39_12700</name>
</gene>
<dbReference type="Pfam" id="PF00293">
    <property type="entry name" value="NUDIX"/>
    <property type="match status" value="1"/>
</dbReference>
<evidence type="ECO:0000256" key="2">
    <source>
        <dbReference type="ARBA" id="ARBA00022801"/>
    </source>
</evidence>
<evidence type="ECO:0000259" key="4">
    <source>
        <dbReference type="PROSITE" id="PS51462"/>
    </source>
</evidence>
<sequence>MAMKHRATVICHEAGHVLLVARTLSRWALPGGRVKPGETLRDAALRELREETSLQAMNVTYLFQFGGIRTRHYVFVATLPGDAIPKPANEIERCGWFPVSRIASLPASVSTRGIVQLMGHAMGALKRPHEGMRAARRRLRKQNAGTLGAYEHAPTRKRGHAAKRGKRTLR</sequence>
<dbReference type="PRINTS" id="PR00502">
    <property type="entry name" value="NUDIXFAMILY"/>
</dbReference>
<dbReference type="Gene3D" id="3.90.79.10">
    <property type="entry name" value="Nucleoside Triphosphate Pyrophosphohydrolase"/>
    <property type="match status" value="1"/>
</dbReference>
<dbReference type="PROSITE" id="PS51462">
    <property type="entry name" value="NUDIX"/>
    <property type="match status" value="1"/>
</dbReference>
<comment type="cofactor">
    <cofactor evidence="1">
        <name>Mg(2+)</name>
        <dbReference type="ChEBI" id="CHEBI:18420"/>
    </cofactor>
</comment>
<organism evidence="5 6">
    <name type="scientific">Paraburkholderia acidicola</name>
    <dbReference type="NCBI Taxonomy" id="1912599"/>
    <lineage>
        <taxon>Bacteria</taxon>
        <taxon>Pseudomonadati</taxon>
        <taxon>Pseudomonadota</taxon>
        <taxon>Betaproteobacteria</taxon>
        <taxon>Burkholderiales</taxon>
        <taxon>Burkholderiaceae</taxon>
        <taxon>Paraburkholderia</taxon>
    </lineage>
</organism>
<dbReference type="GO" id="GO:0016787">
    <property type="term" value="F:hydrolase activity"/>
    <property type="evidence" value="ECO:0007669"/>
    <property type="project" value="UniProtKB-KW"/>
</dbReference>
<comment type="caution">
    <text evidence="5">The sequence shown here is derived from an EMBL/GenBank/DDBJ whole genome shotgun (WGS) entry which is preliminary data.</text>
</comment>
<name>A0A2A4EZ63_9BURK</name>
<dbReference type="EMBL" id="MTZV01000004">
    <property type="protein sequence ID" value="PCE25379.1"/>
    <property type="molecule type" value="Genomic_DNA"/>
</dbReference>
<dbReference type="SUPFAM" id="SSF55811">
    <property type="entry name" value="Nudix"/>
    <property type="match status" value="1"/>
</dbReference>
<accession>A0A2A4EZ63</accession>
<dbReference type="InterPro" id="IPR000086">
    <property type="entry name" value="NUDIX_hydrolase_dom"/>
</dbReference>
<evidence type="ECO:0000313" key="5">
    <source>
        <dbReference type="EMBL" id="PCE25379.1"/>
    </source>
</evidence>
<dbReference type="Proteomes" id="UP000218022">
    <property type="component" value="Unassembled WGS sequence"/>
</dbReference>
<dbReference type="InterPro" id="IPR020476">
    <property type="entry name" value="Nudix_hydrolase"/>
</dbReference>
<reference evidence="5 6" key="1">
    <citation type="submission" date="2017-01" db="EMBL/GenBank/DDBJ databases">
        <title>Whole-Genome Shotgun Sequencing of Two beta-Proteobacterial Species in Search of the Bulgecin Biosynthetic Cluster.</title>
        <authorList>
            <person name="Horsman M.E."/>
            <person name="Marous D.R."/>
            <person name="Li R."/>
            <person name="Oliver R.A."/>
            <person name="Byun B."/>
            <person name="Emrich S.J."/>
            <person name="Boggess B."/>
            <person name="Townsend C.A."/>
            <person name="Mobashery S."/>
        </authorList>
    </citation>
    <scope>NUCLEOTIDE SEQUENCE [LARGE SCALE GENOMIC DNA]</scope>
    <source>
        <strain evidence="5 6">ATCC 31363</strain>
    </source>
</reference>
<proteinExistence type="predicted"/>
<feature type="compositionally biased region" description="Basic residues" evidence="3">
    <location>
        <begin position="155"/>
        <end position="170"/>
    </location>
</feature>
<evidence type="ECO:0000256" key="3">
    <source>
        <dbReference type="SAM" id="MobiDB-lite"/>
    </source>
</evidence>
<feature type="domain" description="Nudix hydrolase" evidence="4">
    <location>
        <begin position="1"/>
        <end position="121"/>
    </location>
</feature>
<dbReference type="CDD" id="cd04667">
    <property type="entry name" value="NUDIX_Hydrolase"/>
    <property type="match status" value="1"/>
</dbReference>
<evidence type="ECO:0000256" key="1">
    <source>
        <dbReference type="ARBA" id="ARBA00001946"/>
    </source>
</evidence>
<protein>
    <recommendedName>
        <fullName evidence="4">Nudix hydrolase domain-containing protein</fullName>
    </recommendedName>
</protein>
<feature type="region of interest" description="Disordered" evidence="3">
    <location>
        <begin position="143"/>
        <end position="170"/>
    </location>
</feature>
<dbReference type="InterPro" id="IPR015797">
    <property type="entry name" value="NUDIX_hydrolase-like_dom_sf"/>
</dbReference>
<dbReference type="PANTHER" id="PTHR43046">
    <property type="entry name" value="GDP-MANNOSE MANNOSYL HYDROLASE"/>
    <property type="match status" value="1"/>
</dbReference>
<evidence type="ECO:0000313" key="6">
    <source>
        <dbReference type="Proteomes" id="UP000218022"/>
    </source>
</evidence>